<keyword evidence="1" id="KW-0255">Endonuclease</keyword>
<accession>A0A1S6M1N2</accession>
<organism evidence="1">
    <name type="scientific">Hormoscilla spongeliae SP12</name>
    <dbReference type="NCBI Taxonomy" id="1962683"/>
    <lineage>
        <taxon>Bacteria</taxon>
        <taxon>Bacillati</taxon>
        <taxon>Cyanobacteriota</taxon>
        <taxon>Cyanophyceae</taxon>
        <taxon>Gomontiellales</taxon>
        <taxon>Gomontiellaceae</taxon>
        <taxon>Hormoscilla</taxon>
    </lineage>
</organism>
<dbReference type="EMBL" id="KX588877">
    <property type="protein sequence ID" value="AQU14192.1"/>
    <property type="molecule type" value="Genomic_DNA"/>
</dbReference>
<evidence type="ECO:0000313" key="1">
    <source>
        <dbReference type="EMBL" id="AQU14192.1"/>
    </source>
</evidence>
<dbReference type="AlphaFoldDB" id="A0A1S6M1N2"/>
<dbReference type="GO" id="GO:0004519">
    <property type="term" value="F:endonuclease activity"/>
    <property type="evidence" value="ECO:0007669"/>
    <property type="project" value="UniProtKB-KW"/>
</dbReference>
<reference evidence="1" key="1">
    <citation type="journal article" date="2017" name="Nat. Chem. Biol.">
        <title>Metagenomic discovery of polybrominated diphenyl ether biosynthesis by marine sponges.</title>
        <authorList>
            <person name="Agarwal V."/>
            <person name="Blanton J.M."/>
            <person name="Podell S."/>
            <person name="Taton A."/>
            <person name="Schorn M.A."/>
            <person name="Busch J."/>
            <person name="Lin Z."/>
            <person name="Schmidt E.W."/>
            <person name="Jensen P.R."/>
            <person name="Paul V.J."/>
            <person name="Biggs J.S."/>
            <person name="Golden J.W."/>
            <person name="Allen E.E."/>
            <person name="Moore B.S."/>
        </authorList>
    </citation>
    <scope>NUCLEOTIDE SEQUENCE</scope>
    <source>
        <strain evidence="1">SP12</strain>
    </source>
</reference>
<proteinExistence type="predicted"/>
<name>A0A1S6M1N2_9CYAN</name>
<keyword evidence="1" id="KW-0378">Hydrolase</keyword>
<sequence>MVETISAKDVTLKQLKTIFDLQPVEDDQFFREWQDNLPEITDSQKQMLDRVKAGYFNLLYYPPLLEKPVNMAIVSPLLFIGEFYLSPVHFKAENAVDISASDEEIVIKGSIDTLVLQEHLWVMVIESKRASFSIEAGLPQILAYMLANPEGEKPCFGMITTGGTLIFIKLVKGEAPRYATSAEFSLRNPGNDLYRVLSILKRLSS</sequence>
<protein>
    <submittedName>
        <fullName evidence="1">Type I restriction endonuclease subunit R</fullName>
    </submittedName>
</protein>
<keyword evidence="1" id="KW-0540">Nuclease</keyword>